<dbReference type="NCBIfam" id="NF004469">
    <property type="entry name" value="PRK05800.1"/>
    <property type="match status" value="1"/>
</dbReference>
<dbReference type="SUPFAM" id="SSF52540">
    <property type="entry name" value="P-loop containing nucleoside triphosphate hydrolases"/>
    <property type="match status" value="1"/>
</dbReference>
<evidence type="ECO:0000256" key="1">
    <source>
        <dbReference type="ARBA" id="ARBA00000312"/>
    </source>
</evidence>
<evidence type="ECO:0000256" key="16">
    <source>
        <dbReference type="ARBA" id="ARBA00029570"/>
    </source>
</evidence>
<keyword evidence="15 19" id="KW-0342">GTP-binding</keyword>
<evidence type="ECO:0000256" key="18">
    <source>
        <dbReference type="PIRSR" id="PIRSR006135-1"/>
    </source>
</evidence>
<evidence type="ECO:0000256" key="7">
    <source>
        <dbReference type="ARBA" id="ARBA00007490"/>
    </source>
</evidence>
<dbReference type="PANTHER" id="PTHR34848">
    <property type="match status" value="1"/>
</dbReference>
<reference evidence="20 21" key="1">
    <citation type="submission" date="2019-08" db="EMBL/GenBank/DDBJ databases">
        <title>Genome sequencing of Paenibacillus faecis DSM 23593(T).</title>
        <authorList>
            <person name="Kook J.-K."/>
            <person name="Park S.-N."/>
            <person name="Lim Y.K."/>
        </authorList>
    </citation>
    <scope>NUCLEOTIDE SEQUENCE [LARGE SCALE GENOMIC DNA]</scope>
    <source>
        <strain evidence="20 21">DSM 23593</strain>
    </source>
</reference>
<evidence type="ECO:0000256" key="14">
    <source>
        <dbReference type="ARBA" id="ARBA00022840"/>
    </source>
</evidence>
<evidence type="ECO:0000256" key="2">
    <source>
        <dbReference type="ARBA" id="ARBA00000711"/>
    </source>
</evidence>
<dbReference type="UniPathway" id="UPA00148">
    <property type="reaction ID" value="UER00236"/>
</dbReference>
<dbReference type="GO" id="GO:0009236">
    <property type="term" value="P:cobalamin biosynthetic process"/>
    <property type="evidence" value="ECO:0007669"/>
    <property type="project" value="UniProtKB-UniPathway"/>
</dbReference>
<feature type="binding site" evidence="19">
    <location>
        <begin position="49"/>
        <end position="52"/>
    </location>
    <ligand>
        <name>GTP</name>
        <dbReference type="ChEBI" id="CHEBI:37565"/>
    </ligand>
</feature>
<keyword evidence="12 19" id="KW-0547">Nucleotide-binding</keyword>
<feature type="binding site" evidence="19">
    <location>
        <begin position="32"/>
        <end position="34"/>
    </location>
    <ligand>
        <name>GTP</name>
        <dbReference type="ChEBI" id="CHEBI:37565"/>
    </ligand>
</feature>
<dbReference type="GO" id="GO:0008820">
    <property type="term" value="F:cobinamide phosphate guanylyltransferase activity"/>
    <property type="evidence" value="ECO:0007669"/>
    <property type="project" value="UniProtKB-EC"/>
</dbReference>
<evidence type="ECO:0000256" key="9">
    <source>
        <dbReference type="ARBA" id="ARBA00012523"/>
    </source>
</evidence>
<comment type="similarity">
    <text evidence="7">Belongs to the CobU/CobP family.</text>
</comment>
<accession>A0A5D0D1U3</accession>
<evidence type="ECO:0000256" key="15">
    <source>
        <dbReference type="ARBA" id="ARBA00023134"/>
    </source>
</evidence>
<feature type="binding site" evidence="19">
    <location>
        <begin position="7"/>
        <end position="14"/>
    </location>
    <ligand>
        <name>GTP</name>
        <dbReference type="ChEBI" id="CHEBI:37565"/>
    </ligand>
</feature>
<dbReference type="OrthoDB" id="9799422at2"/>
<protein>
    <recommendedName>
        <fullName evidence="16">Adenosylcobinamide kinase</fullName>
        <ecNumber evidence="8">2.7.1.156</ecNumber>
        <ecNumber evidence="9">2.7.7.62</ecNumber>
    </recommendedName>
    <alternativeName>
        <fullName evidence="17">Adenosylcobinamide-phosphate guanylyltransferase</fullName>
    </alternativeName>
</protein>
<dbReference type="EMBL" id="VSDO01000001">
    <property type="protein sequence ID" value="TYA15127.1"/>
    <property type="molecule type" value="Genomic_DNA"/>
</dbReference>
<dbReference type="RefSeq" id="WP_148450718.1">
    <property type="nucleotide sequence ID" value="NZ_VSDO01000001.1"/>
</dbReference>
<dbReference type="PANTHER" id="PTHR34848:SF1">
    <property type="entry name" value="BIFUNCTIONAL ADENOSYLCOBALAMIN BIOSYNTHESIS PROTEIN COBU"/>
    <property type="match status" value="1"/>
</dbReference>
<feature type="binding site" evidence="19">
    <location>
        <position position="63"/>
    </location>
    <ligand>
        <name>GTP</name>
        <dbReference type="ChEBI" id="CHEBI:37565"/>
    </ligand>
</feature>
<evidence type="ECO:0000256" key="19">
    <source>
        <dbReference type="PIRSR" id="PIRSR006135-2"/>
    </source>
</evidence>
<evidence type="ECO:0000256" key="5">
    <source>
        <dbReference type="ARBA" id="ARBA00004692"/>
    </source>
</evidence>
<evidence type="ECO:0000256" key="11">
    <source>
        <dbReference type="ARBA" id="ARBA00022679"/>
    </source>
</evidence>
<evidence type="ECO:0000313" key="20">
    <source>
        <dbReference type="EMBL" id="TYA15127.1"/>
    </source>
</evidence>
<keyword evidence="21" id="KW-1185">Reference proteome</keyword>
<evidence type="ECO:0000256" key="4">
    <source>
        <dbReference type="ARBA" id="ARBA00003889"/>
    </source>
</evidence>
<dbReference type="Gene3D" id="3.40.50.300">
    <property type="entry name" value="P-loop containing nucleotide triphosphate hydrolases"/>
    <property type="match status" value="1"/>
</dbReference>
<comment type="pathway">
    <text evidence="5">Cofactor biosynthesis; adenosylcobalamin biosynthesis; adenosylcobalamin from cob(II)yrinate a,c-diamide: step 6/7.</text>
</comment>
<keyword evidence="20" id="KW-0548">Nucleotidyltransferase</keyword>
<gene>
    <name evidence="20" type="primary">cobU</name>
    <name evidence="20" type="ORF">FRY98_05590</name>
</gene>
<proteinExistence type="inferred from homology"/>
<comment type="catalytic activity">
    <reaction evidence="3">
        <text>adenosylcob(III)inamide + GTP = adenosylcob(III)inamide phosphate + GDP + H(+)</text>
        <dbReference type="Rhea" id="RHEA:15765"/>
        <dbReference type="ChEBI" id="CHEBI:2480"/>
        <dbReference type="ChEBI" id="CHEBI:15378"/>
        <dbReference type="ChEBI" id="CHEBI:37565"/>
        <dbReference type="ChEBI" id="CHEBI:58189"/>
        <dbReference type="ChEBI" id="CHEBI:58502"/>
        <dbReference type="EC" id="2.7.1.156"/>
    </reaction>
</comment>
<dbReference type="Pfam" id="PF02283">
    <property type="entry name" value="CobU"/>
    <property type="match status" value="1"/>
</dbReference>
<evidence type="ECO:0000256" key="3">
    <source>
        <dbReference type="ARBA" id="ARBA00001522"/>
    </source>
</evidence>
<name>A0A5D0D1U3_9BACL</name>
<dbReference type="InterPro" id="IPR003203">
    <property type="entry name" value="CobU/CobP"/>
</dbReference>
<evidence type="ECO:0000256" key="10">
    <source>
        <dbReference type="ARBA" id="ARBA00022573"/>
    </source>
</evidence>
<keyword evidence="14" id="KW-0067">ATP-binding</keyword>
<evidence type="ECO:0000256" key="12">
    <source>
        <dbReference type="ARBA" id="ARBA00022741"/>
    </source>
</evidence>
<evidence type="ECO:0000313" key="21">
    <source>
        <dbReference type="Proteomes" id="UP000325218"/>
    </source>
</evidence>
<dbReference type="Proteomes" id="UP000325218">
    <property type="component" value="Unassembled WGS sequence"/>
</dbReference>
<dbReference type="GO" id="GO:0043752">
    <property type="term" value="F:adenosylcobinamide kinase activity"/>
    <property type="evidence" value="ECO:0007669"/>
    <property type="project" value="UniProtKB-EC"/>
</dbReference>
<feature type="binding site" evidence="19">
    <location>
        <position position="90"/>
    </location>
    <ligand>
        <name>GTP</name>
        <dbReference type="ChEBI" id="CHEBI:37565"/>
    </ligand>
</feature>
<dbReference type="EC" id="2.7.7.62" evidence="9"/>
<comment type="catalytic activity">
    <reaction evidence="1">
        <text>adenosylcob(III)inamide + ATP = adenosylcob(III)inamide phosphate + ADP + H(+)</text>
        <dbReference type="Rhea" id="RHEA:15769"/>
        <dbReference type="ChEBI" id="CHEBI:2480"/>
        <dbReference type="ChEBI" id="CHEBI:15378"/>
        <dbReference type="ChEBI" id="CHEBI:30616"/>
        <dbReference type="ChEBI" id="CHEBI:58502"/>
        <dbReference type="ChEBI" id="CHEBI:456216"/>
        <dbReference type="EC" id="2.7.1.156"/>
    </reaction>
</comment>
<keyword evidence="10" id="KW-0169">Cobalamin biosynthesis</keyword>
<comment type="catalytic activity">
    <reaction evidence="2">
        <text>adenosylcob(III)inamide phosphate + GTP + H(+) = adenosylcob(III)inamide-GDP + diphosphate</text>
        <dbReference type="Rhea" id="RHEA:22712"/>
        <dbReference type="ChEBI" id="CHEBI:15378"/>
        <dbReference type="ChEBI" id="CHEBI:33019"/>
        <dbReference type="ChEBI" id="CHEBI:37565"/>
        <dbReference type="ChEBI" id="CHEBI:58502"/>
        <dbReference type="ChEBI" id="CHEBI:60487"/>
        <dbReference type="EC" id="2.7.7.62"/>
    </reaction>
</comment>
<dbReference type="GO" id="GO:0005525">
    <property type="term" value="F:GTP binding"/>
    <property type="evidence" value="ECO:0007669"/>
    <property type="project" value="UniProtKB-KW"/>
</dbReference>
<evidence type="ECO:0000256" key="17">
    <source>
        <dbReference type="ARBA" id="ARBA00030571"/>
    </source>
</evidence>
<dbReference type="PIRSF" id="PIRSF006135">
    <property type="entry name" value="CobU"/>
    <property type="match status" value="1"/>
</dbReference>
<comment type="pathway">
    <text evidence="6">Cofactor biosynthesis; adenosylcobalamin biosynthesis; adenosylcobalamin from cob(II)yrinate a,c-diamide: step 5/7.</text>
</comment>
<comment type="function">
    <text evidence="4">Catalyzes ATP-dependent phosphorylation of adenosylcobinamide and addition of GMP to adenosylcobinamide phosphate.</text>
</comment>
<dbReference type="EC" id="2.7.1.156" evidence="8"/>
<organism evidence="20 21">
    <name type="scientific">Paenibacillus faecis</name>
    <dbReference type="NCBI Taxonomy" id="862114"/>
    <lineage>
        <taxon>Bacteria</taxon>
        <taxon>Bacillati</taxon>
        <taxon>Bacillota</taxon>
        <taxon>Bacilli</taxon>
        <taxon>Bacillales</taxon>
        <taxon>Paenibacillaceae</taxon>
        <taxon>Paenibacillus</taxon>
    </lineage>
</organism>
<dbReference type="GO" id="GO:0005524">
    <property type="term" value="F:ATP binding"/>
    <property type="evidence" value="ECO:0007669"/>
    <property type="project" value="UniProtKB-KW"/>
</dbReference>
<dbReference type="InterPro" id="IPR027417">
    <property type="entry name" value="P-loop_NTPase"/>
</dbReference>
<evidence type="ECO:0000256" key="13">
    <source>
        <dbReference type="ARBA" id="ARBA00022777"/>
    </source>
</evidence>
<comment type="caution">
    <text evidence="20">The sequence shown here is derived from an EMBL/GenBank/DDBJ whole genome shotgun (WGS) entry which is preliminary data.</text>
</comment>
<feature type="active site" description="GMP-histidine intermediate" evidence="18">
    <location>
        <position position="48"/>
    </location>
</feature>
<sequence>MIVTVTGGARSGKSSFAERWCMKHAPSGWYVATAQAFDEEMRLRIDRHRLQREDSRYPWTTLEEPLRLAGLLRELPGYDGFHPDSCVLVDCLTLWLSNVLLAAEAEGRATEDALTREIARLQEAVAAYPGTLVLVTNEVGSGIVPEYPLGRLYRDYAGILNQRIAEISDQVFLVTAGIPIELKSREYLL</sequence>
<keyword evidence="13 20" id="KW-0418">Kinase</keyword>
<keyword evidence="11 20" id="KW-0808">Transferase</keyword>
<dbReference type="AlphaFoldDB" id="A0A5D0D1U3"/>
<evidence type="ECO:0000256" key="8">
    <source>
        <dbReference type="ARBA" id="ARBA00012016"/>
    </source>
</evidence>
<evidence type="ECO:0000256" key="6">
    <source>
        <dbReference type="ARBA" id="ARBA00005159"/>
    </source>
</evidence>
<dbReference type="CDD" id="cd00544">
    <property type="entry name" value="CobU"/>
    <property type="match status" value="1"/>
</dbReference>